<dbReference type="Pfam" id="PF05707">
    <property type="entry name" value="Zot"/>
    <property type="match status" value="1"/>
</dbReference>
<feature type="domain" description="Zona occludens toxin N-terminal" evidence="1">
    <location>
        <begin position="1"/>
        <end position="179"/>
    </location>
</feature>
<accession>A0A6C2D831</accession>
<evidence type="ECO:0000313" key="3">
    <source>
        <dbReference type="Proteomes" id="UP000389128"/>
    </source>
</evidence>
<organism evidence="2 3">
    <name type="scientific">Zoogloea oleivorans</name>
    <dbReference type="NCBI Taxonomy" id="1552750"/>
    <lineage>
        <taxon>Bacteria</taxon>
        <taxon>Pseudomonadati</taxon>
        <taxon>Pseudomonadota</taxon>
        <taxon>Betaproteobacteria</taxon>
        <taxon>Rhodocyclales</taxon>
        <taxon>Zoogloeaceae</taxon>
        <taxon>Zoogloea</taxon>
    </lineage>
</organism>
<dbReference type="EMBL" id="SDKK01000001">
    <property type="protein sequence ID" value="TYC62061.1"/>
    <property type="molecule type" value="Genomic_DNA"/>
</dbReference>
<dbReference type="Gene3D" id="3.40.50.300">
    <property type="entry name" value="P-loop containing nucleotide triphosphate hydrolases"/>
    <property type="match status" value="1"/>
</dbReference>
<reference evidence="2 3" key="1">
    <citation type="submission" date="2019-01" db="EMBL/GenBank/DDBJ databases">
        <title>Zoogloea oleivorans genome sequencing and assembly.</title>
        <authorList>
            <person name="Tancsics A."/>
            <person name="Farkas M."/>
            <person name="Kriszt B."/>
            <person name="Maroti G."/>
            <person name="Horvath B."/>
        </authorList>
    </citation>
    <scope>NUCLEOTIDE SEQUENCE [LARGE SCALE GENOMIC DNA]</scope>
    <source>
        <strain evidence="2 3">Buc</strain>
    </source>
</reference>
<name>A0A6C2D831_9RHOO</name>
<dbReference type="RefSeq" id="WP_148577152.1">
    <property type="nucleotide sequence ID" value="NZ_SDKK01000001.1"/>
</dbReference>
<evidence type="ECO:0000313" key="2">
    <source>
        <dbReference type="EMBL" id="TYC62061.1"/>
    </source>
</evidence>
<sequence length="336" mass="37673">MIILATGLPGNYKTLTIVKLIRDELKNRKVYTNIPLTDRGKSEMPWVEVVDNDTLANWPDLPDGSYVVIDECQKIWPTRASSKSVPFGVSSLAEHRHRGFDFVLITQDTGLLDAWVRKFVQRHYHFDRPFGAPFAFHYIYEGCLEKPADQTKAKSFVGESKKIFPSKSIYPLYESATIHTVKFQLPFKVKLAIGSVFLALGLTWYGGSNFYHRFVLKDVDHKGRPVEKKDAPTASASNSQAKDVVGNPVLTADDFRRALKVSKDCVVSGSYHDSFGERIMIACSDGGFYNLADLRWMGGYDYDAVRRQVKLHTGPIIQPGFIGRDAGKIGATEALK</sequence>
<proteinExistence type="predicted"/>
<gene>
    <name evidence="2" type="ORF">ETQ85_00425</name>
</gene>
<evidence type="ECO:0000259" key="1">
    <source>
        <dbReference type="Pfam" id="PF05707"/>
    </source>
</evidence>
<keyword evidence="3" id="KW-1185">Reference proteome</keyword>
<dbReference type="OrthoDB" id="8809170at2"/>
<comment type="caution">
    <text evidence="2">The sequence shown here is derived from an EMBL/GenBank/DDBJ whole genome shotgun (WGS) entry which is preliminary data.</text>
</comment>
<dbReference type="InterPro" id="IPR008900">
    <property type="entry name" value="Zot_N"/>
</dbReference>
<dbReference type="AlphaFoldDB" id="A0A6C2D831"/>
<dbReference type="InterPro" id="IPR027417">
    <property type="entry name" value="P-loop_NTPase"/>
</dbReference>
<protein>
    <recommendedName>
        <fullName evidence="1">Zona occludens toxin N-terminal domain-containing protein</fullName>
    </recommendedName>
</protein>
<dbReference type="Proteomes" id="UP000389128">
    <property type="component" value="Unassembled WGS sequence"/>
</dbReference>